<evidence type="ECO:0000256" key="8">
    <source>
        <dbReference type="SAM" id="MobiDB-lite"/>
    </source>
</evidence>
<proteinExistence type="inferred from homology"/>
<feature type="compositionally biased region" description="Low complexity" evidence="8">
    <location>
        <begin position="36"/>
        <end position="61"/>
    </location>
</feature>
<dbReference type="PANTHER" id="PTHR12707">
    <property type="entry name" value="PINN"/>
    <property type="match status" value="1"/>
</dbReference>
<dbReference type="AlphaFoldDB" id="E6ZPQ7"/>
<keyword evidence="4" id="KW-0805">Transcription regulation</keyword>
<gene>
    <name evidence="10" type="ORF">sr15283</name>
</gene>
<dbReference type="Proteomes" id="UP000008867">
    <property type="component" value="Chromosome 14"/>
</dbReference>
<evidence type="ECO:0000313" key="10">
    <source>
        <dbReference type="EMBL" id="CBQ69214.1"/>
    </source>
</evidence>
<evidence type="ECO:0000256" key="7">
    <source>
        <dbReference type="ARBA" id="ARBA00023242"/>
    </source>
</evidence>
<reference evidence="10 11" key="1">
    <citation type="journal article" date="2010" name="Science">
        <title>Pathogenicity determinants in smut fungi revealed by genome comparison.</title>
        <authorList>
            <person name="Schirawski J."/>
            <person name="Mannhaupt G."/>
            <person name="Muench K."/>
            <person name="Brefort T."/>
            <person name="Schipper K."/>
            <person name="Doehlemann G."/>
            <person name="Di Stasio M."/>
            <person name="Roessel N."/>
            <person name="Mendoza-Mendoza A."/>
            <person name="Pester D."/>
            <person name="Mueller O."/>
            <person name="Winterberg B."/>
            <person name="Meyer E."/>
            <person name="Ghareeb H."/>
            <person name="Wollenberg T."/>
            <person name="Muensterkoetter M."/>
            <person name="Wong P."/>
            <person name="Walter M."/>
            <person name="Stukenbrock E."/>
            <person name="Gueldener U."/>
            <person name="Kahmann R."/>
        </authorList>
    </citation>
    <scope>NUCLEOTIDE SEQUENCE [LARGE SCALE GENOMIC DNA]</scope>
    <source>
        <strain evidence="11">SRZ2</strain>
    </source>
</reference>
<keyword evidence="3" id="KW-0507">mRNA processing</keyword>
<evidence type="ECO:0000313" key="11">
    <source>
        <dbReference type="Proteomes" id="UP000008867"/>
    </source>
</evidence>
<organism evidence="10 11">
    <name type="scientific">Sporisorium reilianum (strain SRZ2)</name>
    <name type="common">Maize head smut fungus</name>
    <dbReference type="NCBI Taxonomy" id="999809"/>
    <lineage>
        <taxon>Eukaryota</taxon>
        <taxon>Fungi</taxon>
        <taxon>Dikarya</taxon>
        <taxon>Basidiomycota</taxon>
        <taxon>Ustilaginomycotina</taxon>
        <taxon>Ustilaginomycetes</taxon>
        <taxon>Ustilaginales</taxon>
        <taxon>Ustilaginaceae</taxon>
        <taxon>Sporisorium</taxon>
    </lineage>
</organism>
<comment type="similarity">
    <text evidence="2">Belongs to the pinin family.</text>
</comment>
<evidence type="ECO:0000256" key="3">
    <source>
        <dbReference type="ARBA" id="ARBA00022664"/>
    </source>
</evidence>
<dbReference type="HOGENOM" id="CLU_1078187_0_0_1"/>
<sequence length="279" mass="31366">MVEEEHSSSIPHTLQAGSSSSSPSVERQTSRRTERSPTPQSHPSSSPVQSRDPSRSPSTSRRSVKRTSAFSPVPEEEPPKRTRTAAARDPADKRRGQRLFGVLTSTLSQFKRESETDRAASAAHKRAEIEARLANKLKDSERAIDAVERRRGLVWEARRVAEQIATGDAQRKTSRGMKRRMASFLYTPPPPPNGRTRRGEQERLAVDIPTSVAPSRGDDRDAYAVYFLPGKTLPEQEDALNAQEDDVDEAIDRFDDTWDARRSQLVQQLDELKRKLRQA</sequence>
<evidence type="ECO:0000256" key="2">
    <source>
        <dbReference type="ARBA" id="ARBA00010386"/>
    </source>
</evidence>
<dbReference type="VEuPathDB" id="FungiDB:sr15283"/>
<keyword evidence="11" id="KW-1185">Reference proteome</keyword>
<dbReference type="GO" id="GO:0006397">
    <property type="term" value="P:mRNA processing"/>
    <property type="evidence" value="ECO:0007669"/>
    <property type="project" value="UniProtKB-KW"/>
</dbReference>
<feature type="domain" description="Pinin/SDK/MemA protein" evidence="9">
    <location>
        <begin position="92"/>
        <end position="185"/>
    </location>
</feature>
<evidence type="ECO:0000256" key="1">
    <source>
        <dbReference type="ARBA" id="ARBA00004123"/>
    </source>
</evidence>
<feature type="compositionally biased region" description="Basic residues" evidence="8">
    <location>
        <begin position="172"/>
        <end position="181"/>
    </location>
</feature>
<feature type="region of interest" description="Disordered" evidence="8">
    <location>
        <begin position="1"/>
        <end position="100"/>
    </location>
</feature>
<dbReference type="InterPro" id="IPR039853">
    <property type="entry name" value="Pinin"/>
</dbReference>
<evidence type="ECO:0000256" key="5">
    <source>
        <dbReference type="ARBA" id="ARBA00023163"/>
    </source>
</evidence>
<name>E6ZPQ7_SPORE</name>
<comment type="subcellular location">
    <subcellularLocation>
        <location evidence="1">Nucleus</location>
    </subcellularLocation>
</comment>
<keyword evidence="5" id="KW-0804">Transcription</keyword>
<accession>E6ZPQ7</accession>
<protein>
    <recommendedName>
        <fullName evidence="9">Pinin/SDK/MemA protein domain-containing protein</fullName>
    </recommendedName>
</protein>
<feature type="region of interest" description="Disordered" evidence="8">
    <location>
        <begin position="166"/>
        <end position="201"/>
    </location>
</feature>
<dbReference type="GO" id="GO:0071013">
    <property type="term" value="C:catalytic step 2 spliceosome"/>
    <property type="evidence" value="ECO:0007669"/>
    <property type="project" value="TreeGrafter"/>
</dbReference>
<evidence type="ECO:0000256" key="4">
    <source>
        <dbReference type="ARBA" id="ARBA00023015"/>
    </source>
</evidence>
<keyword evidence="6" id="KW-0508">mRNA splicing</keyword>
<dbReference type="GO" id="GO:0008380">
    <property type="term" value="P:RNA splicing"/>
    <property type="evidence" value="ECO:0007669"/>
    <property type="project" value="UniProtKB-KW"/>
</dbReference>
<dbReference type="eggNOG" id="ENOG502S8HT">
    <property type="taxonomic scope" value="Eukaryota"/>
</dbReference>
<dbReference type="EMBL" id="FQ311435">
    <property type="protein sequence ID" value="CBQ69214.1"/>
    <property type="molecule type" value="Genomic_DNA"/>
</dbReference>
<evidence type="ECO:0000259" key="9">
    <source>
        <dbReference type="Pfam" id="PF04696"/>
    </source>
</evidence>
<dbReference type="Pfam" id="PF04696">
    <property type="entry name" value="Pinin_SDK_memA"/>
    <property type="match status" value="1"/>
</dbReference>
<dbReference type="PANTHER" id="PTHR12707:SF0">
    <property type="entry name" value="PININ"/>
    <property type="match status" value="1"/>
</dbReference>
<evidence type="ECO:0000256" key="6">
    <source>
        <dbReference type="ARBA" id="ARBA00023187"/>
    </source>
</evidence>
<keyword evidence="7" id="KW-0539">Nucleus</keyword>
<dbReference type="InterPro" id="IPR006786">
    <property type="entry name" value="Pinin_SDK_MemA"/>
</dbReference>
<dbReference type="OrthoDB" id="330772at2759"/>
<feature type="compositionally biased region" description="Polar residues" evidence="8">
    <location>
        <begin position="8"/>
        <end position="27"/>
    </location>
</feature>